<keyword evidence="4 10" id="KW-0813">Transport</keyword>
<dbReference type="OrthoDB" id="9812769at2"/>
<dbReference type="KEGG" id="mans:FRW55_01630"/>
<evidence type="ECO:0000256" key="7">
    <source>
        <dbReference type="ARBA" id="ARBA00023136"/>
    </source>
</evidence>
<dbReference type="GO" id="GO:0005524">
    <property type="term" value="F:ATP binding"/>
    <property type="evidence" value="ECO:0007669"/>
    <property type="project" value="UniProtKB-UniRule"/>
</dbReference>
<evidence type="ECO:0000256" key="10">
    <source>
        <dbReference type="HAMAP-Rule" id="MF_00815"/>
    </source>
</evidence>
<dbReference type="CDD" id="cd12151">
    <property type="entry name" value="F1-ATPase_gamma"/>
    <property type="match status" value="1"/>
</dbReference>
<keyword evidence="6 10" id="KW-0406">Ion transport</keyword>
<dbReference type="Proteomes" id="UP000318927">
    <property type="component" value="Chromosome"/>
</dbReference>
<evidence type="ECO:0000256" key="2">
    <source>
        <dbReference type="ARBA" id="ARBA00004170"/>
    </source>
</evidence>
<keyword evidence="5 10" id="KW-0375">Hydrogen ion transport</keyword>
<accession>A0A5B8JX95</accession>
<comment type="function">
    <text evidence="1 10">Produces ATP from ADP in the presence of a proton gradient across the membrane. The gamma chain is believed to be important in regulating ATPase activity and the flow of protons through the CF(0) complex.</text>
</comment>
<dbReference type="PRINTS" id="PR00126">
    <property type="entry name" value="ATPASEGAMMA"/>
</dbReference>
<dbReference type="SUPFAM" id="SSF52943">
    <property type="entry name" value="ATP synthase (F1-ATPase), gamma subunit"/>
    <property type="match status" value="1"/>
</dbReference>
<comment type="similarity">
    <text evidence="3 10">Belongs to the ATPase gamma chain family.</text>
</comment>
<dbReference type="RefSeq" id="WP_146368454.1">
    <property type="nucleotide sequence ID" value="NZ_CP042295.1"/>
</dbReference>
<dbReference type="GO" id="GO:0042777">
    <property type="term" value="P:proton motive force-driven plasma membrane ATP synthesis"/>
    <property type="evidence" value="ECO:0007669"/>
    <property type="project" value="UniProtKB-UniRule"/>
</dbReference>
<dbReference type="PANTHER" id="PTHR11693:SF22">
    <property type="entry name" value="ATP SYNTHASE SUBUNIT GAMMA, MITOCHONDRIAL"/>
    <property type="match status" value="1"/>
</dbReference>
<dbReference type="InterPro" id="IPR023632">
    <property type="entry name" value="ATP_synth_F1_gsu_CS"/>
</dbReference>
<protein>
    <recommendedName>
        <fullName evidence="10">ATP synthase gamma chain</fullName>
    </recommendedName>
    <alternativeName>
        <fullName evidence="10">ATP synthase F1 sector gamma subunit</fullName>
    </alternativeName>
    <alternativeName>
        <fullName evidence="10">F-ATPase gamma subunit</fullName>
    </alternativeName>
</protein>
<keyword evidence="12" id="KW-1185">Reference proteome</keyword>
<gene>
    <name evidence="10" type="primary">atpG</name>
    <name evidence="11" type="ORF">FRW55_01630</name>
</gene>
<evidence type="ECO:0000256" key="3">
    <source>
        <dbReference type="ARBA" id="ARBA00007681"/>
    </source>
</evidence>
<comment type="subunit">
    <text evidence="10">F-type ATPases have 2 components, CF(1) - the catalytic core - and CF(0) - the membrane proton channel. CF(1) has five subunits: alpha(3), beta(3), gamma(1), delta(1), epsilon(1). CF(0) has three main subunits: a, b and c.</text>
</comment>
<keyword evidence="7 10" id="KW-0472">Membrane</keyword>
<name>A0A5B8JX95_9MOLU</name>
<evidence type="ECO:0000313" key="12">
    <source>
        <dbReference type="Proteomes" id="UP000318927"/>
    </source>
</evidence>
<dbReference type="PROSITE" id="PS00153">
    <property type="entry name" value="ATPASE_GAMMA"/>
    <property type="match status" value="1"/>
</dbReference>
<dbReference type="InterPro" id="IPR000131">
    <property type="entry name" value="ATP_synth_F1_gsu"/>
</dbReference>
<evidence type="ECO:0000256" key="4">
    <source>
        <dbReference type="ARBA" id="ARBA00022448"/>
    </source>
</evidence>
<dbReference type="HAMAP" id="MF_00815">
    <property type="entry name" value="ATP_synth_gamma_bact"/>
    <property type="match status" value="1"/>
</dbReference>
<reference evidence="11 12" key="1">
    <citation type="journal article" date="2019" name="Microbiol. Resour. Announc.">
        <title>Complete Genome Sequences of Three Mycoplasma anserisalpingitis (Mycoplasma sp. 1220) Strains.</title>
        <authorList>
            <person name="Grozner D."/>
            <person name="Forro B."/>
            <person name="Kovacs A.B."/>
            <person name="Marton S."/>
            <person name="Banyai K."/>
            <person name="Kreizinger Z."/>
            <person name="Sulyok K.M."/>
            <person name="Gyuranecz M."/>
        </authorList>
    </citation>
    <scope>NUCLEOTIDE SEQUENCE [LARGE SCALE GENOMIC DNA]</scope>
    <source>
        <strain evidence="11 12">ATCC:BAA-2147</strain>
    </source>
</reference>
<evidence type="ECO:0000256" key="1">
    <source>
        <dbReference type="ARBA" id="ARBA00003456"/>
    </source>
</evidence>
<comment type="subcellular location">
    <subcellularLocation>
        <location evidence="10">Cell membrane</location>
        <topology evidence="10">Peripheral membrane protein</topology>
    </subcellularLocation>
    <subcellularLocation>
        <location evidence="2">Membrane</location>
        <topology evidence="2">Peripheral membrane protein</topology>
    </subcellularLocation>
</comment>
<evidence type="ECO:0000313" key="11">
    <source>
        <dbReference type="EMBL" id="QDY86859.1"/>
    </source>
</evidence>
<organism evidence="11 12">
    <name type="scientific">Mycoplasma anserisalpingitidis</name>
    <dbReference type="NCBI Taxonomy" id="519450"/>
    <lineage>
        <taxon>Bacteria</taxon>
        <taxon>Bacillati</taxon>
        <taxon>Mycoplasmatota</taxon>
        <taxon>Mollicutes</taxon>
        <taxon>Mycoplasmataceae</taxon>
        <taxon>Mycoplasma</taxon>
    </lineage>
</organism>
<evidence type="ECO:0000256" key="6">
    <source>
        <dbReference type="ARBA" id="ARBA00023065"/>
    </source>
</evidence>
<dbReference type="InterPro" id="IPR035968">
    <property type="entry name" value="ATP_synth_F1_ATPase_gsu"/>
</dbReference>
<evidence type="ECO:0000256" key="9">
    <source>
        <dbReference type="ARBA" id="ARBA00023310"/>
    </source>
</evidence>
<evidence type="ECO:0000256" key="8">
    <source>
        <dbReference type="ARBA" id="ARBA00023196"/>
    </source>
</evidence>
<dbReference type="EMBL" id="CP042295">
    <property type="protein sequence ID" value="QDY86859.1"/>
    <property type="molecule type" value="Genomic_DNA"/>
</dbReference>
<proteinExistence type="inferred from homology"/>
<dbReference type="Gene3D" id="1.10.287.80">
    <property type="entry name" value="ATP synthase, gamma subunit, helix hairpin domain"/>
    <property type="match status" value="1"/>
</dbReference>
<sequence length="284" mass="31731">MPNLNGLKNRISVVANTKKITNAMELVSASKLRVIKKEYDNIQNYKNSLENTFSDIIDHISKGELDTLFPVDKSNESELYIIITSDLGLCGSYNSNIINLARTRVKENDKLILIGNKGISQANKLIKNKENILKSFAEVGNKFSYELASLIASESFDLYKQSIISKINIIYTKFVNNVVQEAEIKTLFPLEIKTDHKSVHTEIEFEPSAEEVLKNAIPLYLSSLIYALGAASKLSEMASRRNAMENATDNAQEIEQTLILEYNSTRQGLITQEITEIVSGADAT</sequence>
<keyword evidence="9 10" id="KW-0066">ATP synthesis</keyword>
<dbReference type="AlphaFoldDB" id="A0A5B8JX95"/>
<keyword evidence="10" id="KW-1003">Cell membrane</keyword>
<dbReference type="GO" id="GO:0045259">
    <property type="term" value="C:proton-transporting ATP synthase complex"/>
    <property type="evidence" value="ECO:0007669"/>
    <property type="project" value="UniProtKB-KW"/>
</dbReference>
<evidence type="ECO:0000256" key="5">
    <source>
        <dbReference type="ARBA" id="ARBA00022781"/>
    </source>
</evidence>
<keyword evidence="8 10" id="KW-0139">CF(1)</keyword>
<dbReference type="NCBIfam" id="TIGR01146">
    <property type="entry name" value="ATPsyn_F1gamma"/>
    <property type="match status" value="1"/>
</dbReference>
<dbReference type="PANTHER" id="PTHR11693">
    <property type="entry name" value="ATP SYNTHASE GAMMA CHAIN"/>
    <property type="match status" value="1"/>
</dbReference>
<dbReference type="GO" id="GO:0046933">
    <property type="term" value="F:proton-transporting ATP synthase activity, rotational mechanism"/>
    <property type="evidence" value="ECO:0007669"/>
    <property type="project" value="UniProtKB-UniRule"/>
</dbReference>
<dbReference type="Gene3D" id="3.40.1380.10">
    <property type="match status" value="1"/>
</dbReference>
<dbReference type="GO" id="GO:0005886">
    <property type="term" value="C:plasma membrane"/>
    <property type="evidence" value="ECO:0007669"/>
    <property type="project" value="UniProtKB-SubCell"/>
</dbReference>
<dbReference type="Pfam" id="PF00231">
    <property type="entry name" value="ATP-synt"/>
    <property type="match status" value="1"/>
</dbReference>